<dbReference type="GO" id="GO:0032993">
    <property type="term" value="C:protein-DNA complex"/>
    <property type="evidence" value="ECO:0007669"/>
    <property type="project" value="TreeGrafter"/>
</dbReference>
<evidence type="ECO:0000256" key="5">
    <source>
        <dbReference type="ARBA" id="ARBA00023015"/>
    </source>
</evidence>
<dbReference type="PROSITE" id="PS50110">
    <property type="entry name" value="RESPONSE_REGULATORY"/>
    <property type="match status" value="1"/>
</dbReference>
<dbReference type="PANTHER" id="PTHR48111:SF35">
    <property type="entry name" value="TRANSCRIPTIONAL REGULATORY PROTEIN QSEB"/>
    <property type="match status" value="1"/>
</dbReference>
<evidence type="ECO:0000256" key="9">
    <source>
        <dbReference type="PROSITE-ProRule" id="PRU01091"/>
    </source>
</evidence>
<dbReference type="GO" id="GO:0000156">
    <property type="term" value="F:phosphorelay response regulator activity"/>
    <property type="evidence" value="ECO:0007669"/>
    <property type="project" value="TreeGrafter"/>
</dbReference>
<dbReference type="SMART" id="SM00862">
    <property type="entry name" value="Trans_reg_C"/>
    <property type="match status" value="1"/>
</dbReference>
<dbReference type="Gene3D" id="3.40.50.2300">
    <property type="match status" value="1"/>
</dbReference>
<keyword evidence="2" id="KW-0963">Cytoplasm</keyword>
<dbReference type="InterPro" id="IPR039420">
    <property type="entry name" value="WalR-like"/>
</dbReference>
<dbReference type="AlphaFoldDB" id="A9IK50"/>
<sequence>MHILLVEDDAMLGMAMQAGLAQKLGATVDWARDAAEARLALAGSPYAAVLLDIGLPGESGLSVLRALRARYDATPVLLVTARDQLSERIGGLDAGADDYIVKPFQLDELLARLRAVLRRSRNRVTPLLACAGVTLDPATRQVRRDGVEVTLSQHEYLTLLALMERPGRSLTREQLEDAVYGGHGTIESNTIAVYVHQLRRKLGDHIVATVHGYGYRLGEASDCLP</sequence>
<evidence type="ECO:0000256" key="7">
    <source>
        <dbReference type="ARBA" id="ARBA00023163"/>
    </source>
</evidence>
<dbReference type="Pfam" id="PF00486">
    <property type="entry name" value="Trans_reg_C"/>
    <property type="match status" value="1"/>
</dbReference>
<dbReference type="Gene3D" id="6.10.250.690">
    <property type="match status" value="1"/>
</dbReference>
<dbReference type="STRING" id="94624.Bpet2013"/>
<gene>
    <name evidence="12" type="ordered locus">Bpet2013</name>
</gene>
<keyword evidence="3 8" id="KW-0597">Phosphoprotein</keyword>
<feature type="domain" description="Response regulatory" evidence="10">
    <location>
        <begin position="2"/>
        <end position="117"/>
    </location>
</feature>
<dbReference type="PANTHER" id="PTHR48111">
    <property type="entry name" value="REGULATOR OF RPOS"/>
    <property type="match status" value="1"/>
</dbReference>
<evidence type="ECO:0000256" key="3">
    <source>
        <dbReference type="ARBA" id="ARBA00022553"/>
    </source>
</evidence>
<organism evidence="12 13">
    <name type="scientific">Bordetella petrii (strain ATCC BAA-461 / DSM 12804 / CCUG 43448 / CIP 107267 / Se-1111R)</name>
    <dbReference type="NCBI Taxonomy" id="340100"/>
    <lineage>
        <taxon>Bacteria</taxon>
        <taxon>Pseudomonadati</taxon>
        <taxon>Pseudomonadota</taxon>
        <taxon>Betaproteobacteria</taxon>
        <taxon>Burkholderiales</taxon>
        <taxon>Alcaligenaceae</taxon>
        <taxon>Bordetella</taxon>
    </lineage>
</organism>
<evidence type="ECO:0000256" key="6">
    <source>
        <dbReference type="ARBA" id="ARBA00023125"/>
    </source>
</evidence>
<keyword evidence="6 9" id="KW-0238">DNA-binding</keyword>
<feature type="modified residue" description="4-aspartylphosphate" evidence="8">
    <location>
        <position position="52"/>
    </location>
</feature>
<dbReference type="GO" id="GO:0000976">
    <property type="term" value="F:transcription cis-regulatory region binding"/>
    <property type="evidence" value="ECO:0007669"/>
    <property type="project" value="TreeGrafter"/>
</dbReference>
<dbReference type="SUPFAM" id="SSF52172">
    <property type="entry name" value="CheY-like"/>
    <property type="match status" value="1"/>
</dbReference>
<proteinExistence type="predicted"/>
<keyword evidence="7" id="KW-0804">Transcription</keyword>
<reference evidence="12 13" key="1">
    <citation type="journal article" date="2008" name="BMC Genomics">
        <title>The missing link: Bordetella petrii is endowed with both the metabolic versatility of environmental bacteria and virulence traits of pathogenic Bordetellae.</title>
        <authorList>
            <person name="Gross R."/>
            <person name="Guzman C.A."/>
            <person name="Sebaihia M."/>
            <person name="Martins Dos Santos V.A."/>
            <person name="Pieper D.H."/>
            <person name="Koebnik R."/>
            <person name="Lechner M."/>
            <person name="Bartels D."/>
            <person name="Buhrmester J."/>
            <person name="Choudhuri J.V."/>
            <person name="Ebensen T."/>
            <person name="Gaigalat L."/>
            <person name="Herrmann S."/>
            <person name="Khachane A.N."/>
            <person name="Larisch C."/>
            <person name="Link S."/>
            <person name="Linke B."/>
            <person name="Meyer F."/>
            <person name="Mormann S."/>
            <person name="Nakunst D."/>
            <person name="Rueckert C."/>
            <person name="Schneiker-Bekel S."/>
            <person name="Schulze K."/>
            <person name="Vorhoelter F.J."/>
            <person name="Yevsa T."/>
            <person name="Engle J.T."/>
            <person name="Goldman W.E."/>
            <person name="Puehler A."/>
            <person name="Goebel U.B."/>
            <person name="Goesmann A."/>
            <person name="Bloecker H."/>
            <person name="Kaiser O."/>
            <person name="Martinez-Arias R."/>
        </authorList>
    </citation>
    <scope>NUCLEOTIDE SEQUENCE [LARGE SCALE GENOMIC DNA]</scope>
    <source>
        <strain evidence="13">ATCC BAA-461 / DSM 12804 / CCUG 43448 / CIP 107267 / Se-1111R</strain>
    </source>
</reference>
<feature type="DNA-binding region" description="OmpR/PhoB-type" evidence="9">
    <location>
        <begin position="125"/>
        <end position="219"/>
    </location>
</feature>
<keyword evidence="13" id="KW-1185">Reference proteome</keyword>
<feature type="domain" description="OmpR/PhoB-type" evidence="11">
    <location>
        <begin position="125"/>
        <end position="219"/>
    </location>
</feature>
<dbReference type="SMART" id="SM00448">
    <property type="entry name" value="REC"/>
    <property type="match status" value="1"/>
</dbReference>
<keyword evidence="4" id="KW-0902">Two-component regulatory system</keyword>
<protein>
    <submittedName>
        <fullName evidence="12">Transcriptional regulatory protein</fullName>
    </submittedName>
</protein>
<evidence type="ECO:0000256" key="1">
    <source>
        <dbReference type="ARBA" id="ARBA00004496"/>
    </source>
</evidence>
<accession>A9IK50</accession>
<dbReference type="InterPro" id="IPR001867">
    <property type="entry name" value="OmpR/PhoB-type_DNA-bd"/>
</dbReference>
<evidence type="ECO:0000313" key="12">
    <source>
        <dbReference type="EMBL" id="CAP42353.1"/>
    </source>
</evidence>
<name>A9IK50_BORPD</name>
<evidence type="ECO:0000256" key="8">
    <source>
        <dbReference type="PROSITE-ProRule" id="PRU00169"/>
    </source>
</evidence>
<dbReference type="Proteomes" id="UP000001225">
    <property type="component" value="Chromosome"/>
</dbReference>
<dbReference type="PROSITE" id="PS51755">
    <property type="entry name" value="OMPR_PHOB"/>
    <property type="match status" value="1"/>
</dbReference>
<keyword evidence="5" id="KW-0805">Transcription regulation</keyword>
<dbReference type="eggNOG" id="COG0745">
    <property type="taxonomic scope" value="Bacteria"/>
</dbReference>
<dbReference type="CDD" id="cd17624">
    <property type="entry name" value="REC_OmpR_PmrA-like"/>
    <property type="match status" value="1"/>
</dbReference>
<dbReference type="Pfam" id="PF00072">
    <property type="entry name" value="Response_reg"/>
    <property type="match status" value="1"/>
</dbReference>
<dbReference type="CDD" id="cd00383">
    <property type="entry name" value="trans_reg_C"/>
    <property type="match status" value="1"/>
</dbReference>
<dbReference type="InterPro" id="IPR036388">
    <property type="entry name" value="WH-like_DNA-bd_sf"/>
</dbReference>
<dbReference type="EMBL" id="AM902716">
    <property type="protein sequence ID" value="CAP42353.1"/>
    <property type="molecule type" value="Genomic_DNA"/>
</dbReference>
<evidence type="ECO:0000256" key="4">
    <source>
        <dbReference type="ARBA" id="ARBA00023012"/>
    </source>
</evidence>
<evidence type="ECO:0000313" key="13">
    <source>
        <dbReference type="Proteomes" id="UP000001225"/>
    </source>
</evidence>
<dbReference type="KEGG" id="bpt:Bpet2013"/>
<dbReference type="Gene3D" id="1.10.10.10">
    <property type="entry name" value="Winged helix-like DNA-binding domain superfamily/Winged helix DNA-binding domain"/>
    <property type="match status" value="1"/>
</dbReference>
<evidence type="ECO:0000256" key="2">
    <source>
        <dbReference type="ARBA" id="ARBA00022490"/>
    </source>
</evidence>
<comment type="subcellular location">
    <subcellularLocation>
        <location evidence="1">Cytoplasm</location>
    </subcellularLocation>
</comment>
<dbReference type="GO" id="GO:0005829">
    <property type="term" value="C:cytosol"/>
    <property type="evidence" value="ECO:0007669"/>
    <property type="project" value="TreeGrafter"/>
</dbReference>
<evidence type="ECO:0000259" key="10">
    <source>
        <dbReference type="PROSITE" id="PS50110"/>
    </source>
</evidence>
<dbReference type="GO" id="GO:0006355">
    <property type="term" value="P:regulation of DNA-templated transcription"/>
    <property type="evidence" value="ECO:0007669"/>
    <property type="project" value="InterPro"/>
</dbReference>
<evidence type="ECO:0000259" key="11">
    <source>
        <dbReference type="PROSITE" id="PS51755"/>
    </source>
</evidence>
<dbReference type="InterPro" id="IPR011006">
    <property type="entry name" value="CheY-like_superfamily"/>
</dbReference>
<dbReference type="InterPro" id="IPR001789">
    <property type="entry name" value="Sig_transdc_resp-reg_receiver"/>
</dbReference>